<organism evidence="6 7">
    <name type="scientific">Diversispora epigaea</name>
    <dbReference type="NCBI Taxonomy" id="1348612"/>
    <lineage>
        <taxon>Eukaryota</taxon>
        <taxon>Fungi</taxon>
        <taxon>Fungi incertae sedis</taxon>
        <taxon>Mucoromycota</taxon>
        <taxon>Glomeromycotina</taxon>
        <taxon>Glomeromycetes</taxon>
        <taxon>Diversisporales</taxon>
        <taxon>Diversisporaceae</taxon>
        <taxon>Diversispora</taxon>
    </lineage>
</organism>
<accession>A0A397IPP6</accession>
<dbReference type="PANTHER" id="PTHR45632">
    <property type="entry name" value="LD33804P"/>
    <property type="match status" value="1"/>
</dbReference>
<dbReference type="Gene3D" id="3.30.710.10">
    <property type="entry name" value="Potassium Channel Kv1.1, Chain A"/>
    <property type="match status" value="1"/>
</dbReference>
<dbReference type="InterPro" id="IPR000210">
    <property type="entry name" value="BTB/POZ_dom"/>
</dbReference>
<dbReference type="CDD" id="cd00121">
    <property type="entry name" value="MATH"/>
    <property type="match status" value="1"/>
</dbReference>
<keyword evidence="1" id="KW-0880">Kelch repeat</keyword>
<comment type="caution">
    <text evidence="6">The sequence shown here is derived from an EMBL/GenBank/DDBJ whole genome shotgun (WGS) entry which is preliminary data.</text>
</comment>
<keyword evidence="7" id="KW-1185">Reference proteome</keyword>
<reference evidence="6 7" key="1">
    <citation type="submission" date="2018-08" db="EMBL/GenBank/DDBJ databases">
        <title>Genome and evolution of the arbuscular mycorrhizal fungus Diversispora epigaea (formerly Glomus versiforme) and its bacterial endosymbionts.</title>
        <authorList>
            <person name="Sun X."/>
            <person name="Fei Z."/>
            <person name="Harrison M."/>
        </authorList>
    </citation>
    <scope>NUCLEOTIDE SEQUENCE [LARGE SCALE GENOMIC DNA]</scope>
    <source>
        <strain evidence="6 7">IT104</strain>
    </source>
</reference>
<dbReference type="Gene3D" id="1.25.40.420">
    <property type="match status" value="2"/>
</dbReference>
<evidence type="ECO:0000313" key="6">
    <source>
        <dbReference type="EMBL" id="RHZ76937.1"/>
    </source>
</evidence>
<dbReference type="Proteomes" id="UP000266861">
    <property type="component" value="Unassembled WGS sequence"/>
</dbReference>
<dbReference type="Pfam" id="PF00651">
    <property type="entry name" value="BTB"/>
    <property type="match status" value="1"/>
</dbReference>
<dbReference type="InterPro" id="IPR011333">
    <property type="entry name" value="SKP1/BTB/POZ_sf"/>
</dbReference>
<evidence type="ECO:0000313" key="7">
    <source>
        <dbReference type="Proteomes" id="UP000266861"/>
    </source>
</evidence>
<evidence type="ECO:0000256" key="3">
    <source>
        <dbReference type="SAM" id="MobiDB-lite"/>
    </source>
</evidence>
<dbReference type="OrthoDB" id="2256373at2759"/>
<dbReference type="PANTHER" id="PTHR45632:SF3">
    <property type="entry name" value="KELCH-LIKE PROTEIN 32"/>
    <property type="match status" value="1"/>
</dbReference>
<feature type="compositionally biased region" description="Low complexity" evidence="3">
    <location>
        <begin position="373"/>
        <end position="425"/>
    </location>
</feature>
<protein>
    <recommendedName>
        <fullName evidence="8">BTB domain-containing protein</fullName>
    </recommendedName>
</protein>
<evidence type="ECO:0000256" key="1">
    <source>
        <dbReference type="ARBA" id="ARBA00022441"/>
    </source>
</evidence>
<keyword evidence="2" id="KW-0677">Repeat</keyword>
<proteinExistence type="predicted"/>
<evidence type="ECO:0000259" key="4">
    <source>
        <dbReference type="PROSITE" id="PS50097"/>
    </source>
</evidence>
<dbReference type="Pfam" id="PF07707">
    <property type="entry name" value="BACK"/>
    <property type="match status" value="1"/>
</dbReference>
<dbReference type="SUPFAM" id="SSF54695">
    <property type="entry name" value="POZ domain"/>
    <property type="match status" value="1"/>
</dbReference>
<dbReference type="PROSITE" id="PS50097">
    <property type="entry name" value="BTB"/>
    <property type="match status" value="1"/>
</dbReference>
<feature type="region of interest" description="Disordered" evidence="3">
    <location>
        <begin position="365"/>
        <end position="440"/>
    </location>
</feature>
<dbReference type="SUPFAM" id="SSF49599">
    <property type="entry name" value="TRAF domain-like"/>
    <property type="match status" value="1"/>
</dbReference>
<dbReference type="STRING" id="1348612.A0A397IPP6"/>
<feature type="domain" description="BTB" evidence="4">
    <location>
        <begin position="180"/>
        <end position="252"/>
    </location>
</feature>
<gene>
    <name evidence="6" type="ORF">Glove_187g59</name>
</gene>
<dbReference type="SMART" id="SM00225">
    <property type="entry name" value="BTB"/>
    <property type="match status" value="1"/>
</dbReference>
<feature type="domain" description="MATH" evidence="5">
    <location>
        <begin position="28"/>
        <end position="153"/>
    </location>
</feature>
<dbReference type="AlphaFoldDB" id="A0A397IPP6"/>
<name>A0A397IPP6_9GLOM</name>
<evidence type="ECO:0000256" key="2">
    <source>
        <dbReference type="ARBA" id="ARBA00022737"/>
    </source>
</evidence>
<dbReference type="CDD" id="cd18186">
    <property type="entry name" value="BTB_POZ_ZBTB_KLHL-like"/>
    <property type="match status" value="1"/>
</dbReference>
<feature type="region of interest" description="Disordered" evidence="3">
    <location>
        <begin position="496"/>
        <end position="521"/>
    </location>
</feature>
<dbReference type="EMBL" id="PQFF01000177">
    <property type="protein sequence ID" value="RHZ76937.1"/>
    <property type="molecule type" value="Genomic_DNA"/>
</dbReference>
<dbReference type="InterPro" id="IPR011705">
    <property type="entry name" value="BACK"/>
</dbReference>
<dbReference type="PROSITE" id="PS50144">
    <property type="entry name" value="MATH"/>
    <property type="match status" value="1"/>
</dbReference>
<sequence>MSHHIIAKYHELINGNSSNSSGGGGILTYCYRWKIHNWNDVKPFTETTSPPFKADGLQWVFKFYKGRPKSPQALSLYLGILETSPGCLIGIRKKVAIIFVLENLKTRGIDFGKLELPVWFCSKHSTWGEETLISLDEMDRFISNDTVSLCVKFEIQESIIDAPPEITNPFKKLVNSPKFSDIKFQVIDEYGRDKIYYGHKGILASSSPVFEAMLSNGMKETFEDKIQIYQVNHNAFLTLLTFIYTFKININSLYEAENLLSLSDRFDIVPVRKECLRYFRMELNDDNVWGIWAIAEKYSCTKTSTACRDFVALYFDILLKKESTLQADPNILRLALENDEANIYNEERIYELVVKWVNYSKDDDDDDDDDDLNNSISNNNNNNSSNSSNSSSSSSSNSSSSNSSSKLQNDNSSTTGSELSTSSASMPSELPENSKDSSFNGNNLIIKNFIKNHKSIIDNGNNSTGDDNLIIINEDENEEKGGDDDDDEKVNVKVKKNKNEYEEEEKENDNNNNNNKFPKPWKGDRLSALPTLLKYIRFPIMQKRYIFEKVEGNPIIMEAEGMKDLLIEAYRFHLIPDVANDYPTNRIKHRRRKPKNDWFID</sequence>
<evidence type="ECO:0000259" key="5">
    <source>
        <dbReference type="PROSITE" id="PS50144"/>
    </source>
</evidence>
<evidence type="ECO:0008006" key="8">
    <source>
        <dbReference type="Google" id="ProtNLM"/>
    </source>
</evidence>
<dbReference type="InterPro" id="IPR002083">
    <property type="entry name" value="MATH/TRAF_dom"/>
</dbReference>